<comment type="similarity">
    <text evidence="5">Belongs to the ubiquitin-activating E1 family. UBA3 subfamily.</text>
</comment>
<organism evidence="7 8">
    <name type="scientific">Huiozyma naganishii (strain ATCC MYA-139 / BCRC 22969 / CBS 8797 / KCTC 17520 / NBRC 10181 / NCYC 3082 / Yp74L-3)</name>
    <name type="common">Yeast</name>
    <name type="synonym">Kazachstania naganishii</name>
    <dbReference type="NCBI Taxonomy" id="1071383"/>
    <lineage>
        <taxon>Eukaryota</taxon>
        <taxon>Fungi</taxon>
        <taxon>Dikarya</taxon>
        <taxon>Ascomycota</taxon>
        <taxon>Saccharomycotina</taxon>
        <taxon>Saccharomycetes</taxon>
        <taxon>Saccharomycetales</taxon>
        <taxon>Saccharomycetaceae</taxon>
        <taxon>Huiozyma</taxon>
    </lineage>
</organism>
<dbReference type="RefSeq" id="XP_022465728.1">
    <property type="nucleotide sequence ID" value="XM_022609320.1"/>
</dbReference>
<dbReference type="eggNOG" id="KOG2015">
    <property type="taxonomic scope" value="Eukaryota"/>
</dbReference>
<dbReference type="GO" id="GO:0005634">
    <property type="term" value="C:nucleus"/>
    <property type="evidence" value="ECO:0007669"/>
    <property type="project" value="TreeGrafter"/>
</dbReference>
<dbReference type="EMBL" id="HE978321">
    <property type="protein sequence ID" value="CCK71483.1"/>
    <property type="molecule type" value="Genomic_DNA"/>
</dbReference>
<dbReference type="Gene3D" id="3.40.50.720">
    <property type="entry name" value="NAD(P)-binding Rossmann-like Domain"/>
    <property type="match status" value="1"/>
</dbReference>
<dbReference type="GeneID" id="34527215"/>
<sequence>MDCKVLLLGAGGLGCELLKNLVQLQVSEVHIVDFDTVELSNLNRQFLFTEADIGSPKAEAAARYFHKAQVSITPHVCDLTSLSTQFLTQFDVVLSGLDSIAPRRHINNVLCSLALTSQFSTLIPLIDAGTEGLRGHVKVVVPGVTSCWECSLGTVPAEGAETNVPMCTIANNPRTLEHVVEYFVATEAPALDNDTTGTALQELVAKCRHRAQEHGIDPQGITGAYVMGVVRRIIPNVATTTAMVAAHATNELIKWHLDLVADPPAYCNFTVVNGTQGHFQYAFTYARDSNCAVCSELFTT</sequence>
<dbReference type="GO" id="GO:0120123">
    <property type="term" value="C:ubiquitin activating enzyme complex"/>
    <property type="evidence" value="ECO:0007669"/>
    <property type="project" value="EnsemblFungi"/>
</dbReference>
<keyword evidence="3 5" id="KW-0067">ATP-binding</keyword>
<dbReference type="PROSITE" id="PS00865">
    <property type="entry name" value="UBIQUITIN_ACTIVAT_2"/>
    <property type="match status" value="1"/>
</dbReference>
<protein>
    <recommendedName>
        <fullName evidence="5">NEDD8-activating enzyme E1 catalytic subunit</fullName>
        <ecNumber evidence="5">6.2.1.64</ecNumber>
    </recommendedName>
</protein>
<comment type="function">
    <text evidence="5">Catalytic subunit of the dimeric E1 enzyme, which activates NEDD8.</text>
</comment>
<dbReference type="OMA" id="HIIEYVI"/>
<dbReference type="UniPathway" id="UPA00885"/>
<dbReference type="GO" id="GO:0045116">
    <property type="term" value="P:protein neddylation"/>
    <property type="evidence" value="ECO:0007669"/>
    <property type="project" value="UniProtKB-UniRule"/>
</dbReference>
<dbReference type="GO" id="GO:0005737">
    <property type="term" value="C:cytoplasm"/>
    <property type="evidence" value="ECO:0007669"/>
    <property type="project" value="TreeGrafter"/>
</dbReference>
<dbReference type="PANTHER" id="PTHR10953">
    <property type="entry name" value="UBIQUITIN-ACTIVATING ENZYME E1"/>
    <property type="match status" value="1"/>
</dbReference>
<dbReference type="GO" id="GO:0019781">
    <property type="term" value="F:NEDD8 activating enzyme activity"/>
    <property type="evidence" value="ECO:0007669"/>
    <property type="project" value="UniProtKB-UniRule"/>
</dbReference>
<reference evidence="8" key="2">
    <citation type="submission" date="2012-08" db="EMBL/GenBank/DDBJ databases">
        <title>Genome sequence of Kazachstania naganishii.</title>
        <authorList>
            <person name="Gordon J.L."/>
            <person name="Armisen D."/>
            <person name="Proux-Wera E."/>
            <person name="OhEigeartaigh S.S."/>
            <person name="Byrne K.P."/>
            <person name="Wolfe K.H."/>
        </authorList>
    </citation>
    <scope>NUCLEOTIDE SEQUENCE [LARGE SCALE GENOMIC DNA]</scope>
    <source>
        <strain evidence="8">ATCC MYA-139 / BCRC 22969 / CBS 8797 / CCRC 22969 / KCTC 17520 / NBRC 10181 / NCYC 3082</strain>
    </source>
</reference>
<dbReference type="AlphaFoldDB" id="J7RP95"/>
<evidence type="ECO:0000259" key="6">
    <source>
        <dbReference type="Pfam" id="PF00899"/>
    </source>
</evidence>
<dbReference type="Pfam" id="PF00899">
    <property type="entry name" value="ThiF"/>
    <property type="match status" value="1"/>
</dbReference>
<dbReference type="EC" id="6.2.1.64" evidence="5"/>
<keyword evidence="1 5" id="KW-0547">Nucleotide-binding</keyword>
<dbReference type="Proteomes" id="UP000006310">
    <property type="component" value="Chromosome 8"/>
</dbReference>
<evidence type="ECO:0000256" key="3">
    <source>
        <dbReference type="ARBA" id="ARBA00022840"/>
    </source>
</evidence>
<proteinExistence type="inferred from homology"/>
<evidence type="ECO:0000313" key="7">
    <source>
        <dbReference type="EMBL" id="CCK71483.1"/>
    </source>
</evidence>
<accession>J7RP95</accession>
<gene>
    <name evidence="7" type="primary">KNAG0H00670</name>
    <name evidence="7" type="ordered locus">KNAG_0H00670</name>
</gene>
<dbReference type="OrthoDB" id="10255449at2759"/>
<evidence type="ECO:0000256" key="4">
    <source>
        <dbReference type="PROSITE-ProRule" id="PRU10132"/>
    </source>
</evidence>
<dbReference type="GO" id="GO:0005524">
    <property type="term" value="F:ATP binding"/>
    <property type="evidence" value="ECO:0007669"/>
    <property type="project" value="UniProtKB-UniRule"/>
</dbReference>
<dbReference type="InterPro" id="IPR023318">
    <property type="entry name" value="Ub_act_enz_dom_a_sf"/>
</dbReference>
<dbReference type="InterPro" id="IPR035985">
    <property type="entry name" value="Ubiquitin-activating_enz"/>
</dbReference>
<dbReference type="InterPro" id="IPR000594">
    <property type="entry name" value="ThiF_NAD_FAD-bd"/>
</dbReference>
<dbReference type="HOGENOM" id="CLU_013325_13_0_1"/>
<reference evidence="7 8" key="1">
    <citation type="journal article" date="2011" name="Proc. Natl. Acad. Sci. U.S.A.">
        <title>Evolutionary erosion of yeast sex chromosomes by mating-type switching accidents.</title>
        <authorList>
            <person name="Gordon J.L."/>
            <person name="Armisen D."/>
            <person name="Proux-Wera E."/>
            <person name="Oheigeartaigh S.S."/>
            <person name="Byrne K.P."/>
            <person name="Wolfe K.H."/>
        </authorList>
    </citation>
    <scope>NUCLEOTIDE SEQUENCE [LARGE SCALE GENOMIC DNA]</scope>
    <source>
        <strain evidence="8">ATCC MYA-139 / BCRC 22969 / CBS 8797 / CCRC 22969 / KCTC 17520 / NBRC 10181 / NCYC 3082</strain>
    </source>
</reference>
<keyword evidence="5" id="KW-0436">Ligase</keyword>
<dbReference type="KEGG" id="kng:KNAG_0H00670"/>
<dbReference type="PANTHER" id="PTHR10953:SF6">
    <property type="entry name" value="NEDD8-ACTIVATING ENZYME E1 CATALYTIC SUBUNIT"/>
    <property type="match status" value="1"/>
</dbReference>
<dbReference type="SUPFAM" id="SSF69572">
    <property type="entry name" value="Activating enzymes of the ubiquitin-like proteins"/>
    <property type="match status" value="1"/>
</dbReference>
<comment type="pathway">
    <text evidence="5">Protein modification; protein neddylation.</text>
</comment>
<dbReference type="InterPro" id="IPR033127">
    <property type="entry name" value="UBQ-activ_enz_E1_Cys_AS"/>
</dbReference>
<keyword evidence="8" id="KW-1185">Reference proteome</keyword>
<dbReference type="Gene3D" id="1.10.10.520">
    <property type="entry name" value="Ubiquitin activating enzymes (Uba3). Chain: B, domain 2"/>
    <property type="match status" value="1"/>
</dbReference>
<keyword evidence="2 5" id="KW-0833">Ubl conjugation pathway</keyword>
<name>J7RP95_HUIN7</name>
<evidence type="ECO:0000256" key="1">
    <source>
        <dbReference type="ARBA" id="ARBA00022741"/>
    </source>
</evidence>
<feature type="active site" description="Glycyl thioester intermediate" evidence="4">
    <location>
        <position position="167"/>
    </location>
</feature>
<comment type="catalytic activity">
    <reaction evidence="5">
        <text>ATP + [NEDD8 protein] + [E1 NEDD8-activating enzyme]-L-cysteine = AMP + diphosphate + [E1 NEDD8-activating enzyme]-S-[NEDD8 protein]-yl-L-cysteine.</text>
        <dbReference type="EC" id="6.2.1.64"/>
    </reaction>
</comment>
<dbReference type="STRING" id="1071383.J7RP95"/>
<evidence type="ECO:0000256" key="2">
    <source>
        <dbReference type="ARBA" id="ARBA00022786"/>
    </source>
</evidence>
<feature type="domain" description="THIF-type NAD/FAD binding fold" evidence="6">
    <location>
        <begin position="3"/>
        <end position="292"/>
    </location>
</feature>
<evidence type="ECO:0000256" key="5">
    <source>
        <dbReference type="RuleBase" id="RU368009"/>
    </source>
</evidence>
<dbReference type="InterPro" id="IPR045886">
    <property type="entry name" value="ThiF/MoeB/HesA"/>
</dbReference>
<evidence type="ECO:0000313" key="8">
    <source>
        <dbReference type="Proteomes" id="UP000006310"/>
    </source>
</evidence>
<dbReference type="PROSITE" id="PS51257">
    <property type="entry name" value="PROKAR_LIPOPROTEIN"/>
    <property type="match status" value="1"/>
</dbReference>